<reference evidence="1 2" key="1">
    <citation type="journal article" date="2023" name="Insect Mol. Biol.">
        <title>Genome sequencing provides insights into the evolution of gene families encoding plant cell wall-degrading enzymes in longhorned beetles.</title>
        <authorList>
            <person name="Shin N.R."/>
            <person name="Okamura Y."/>
            <person name="Kirsch R."/>
            <person name="Pauchet Y."/>
        </authorList>
    </citation>
    <scope>NUCLEOTIDE SEQUENCE [LARGE SCALE GENOMIC DNA]</scope>
    <source>
        <strain evidence="1">EAD_L_NR</strain>
    </source>
</reference>
<dbReference type="AlphaFoldDB" id="A0AAV8VF32"/>
<dbReference type="EMBL" id="JANEYG010000119">
    <property type="protein sequence ID" value="KAJ8912591.1"/>
    <property type="molecule type" value="Genomic_DNA"/>
</dbReference>
<name>A0AAV8VF32_9CUCU</name>
<dbReference type="Proteomes" id="UP001159042">
    <property type="component" value="Unassembled WGS sequence"/>
</dbReference>
<sequence>MGSESDDGVFSRSKFAKLLQSDQLHLPSPAYIGGFLNCLFPYFIVADEAFPLKENIMRPYPGKFLNKSRIIENTFGILSVSGPIIATVENIDKYVQATVCLHNYLKIWEKCNPKNTHKYCPPNYIDSDLNGNLQLGGWRQNIYDSQAMQPMGRLGSNNAKQKYFEIRNEMANYFLTDEGAVPWQDTYIRRGTKRQREN</sequence>
<keyword evidence="2" id="KW-1185">Reference proteome</keyword>
<protein>
    <recommendedName>
        <fullName evidence="3">DDE Tnp4 domain-containing protein</fullName>
    </recommendedName>
</protein>
<evidence type="ECO:0000313" key="1">
    <source>
        <dbReference type="EMBL" id="KAJ8912591.1"/>
    </source>
</evidence>
<evidence type="ECO:0000313" key="2">
    <source>
        <dbReference type="Proteomes" id="UP001159042"/>
    </source>
</evidence>
<comment type="caution">
    <text evidence="1">The sequence shown here is derived from an EMBL/GenBank/DDBJ whole genome shotgun (WGS) entry which is preliminary data.</text>
</comment>
<evidence type="ECO:0008006" key="3">
    <source>
        <dbReference type="Google" id="ProtNLM"/>
    </source>
</evidence>
<gene>
    <name evidence="1" type="ORF">NQ315_000459</name>
</gene>
<proteinExistence type="predicted"/>
<organism evidence="1 2">
    <name type="scientific">Exocentrus adspersus</name>
    <dbReference type="NCBI Taxonomy" id="1586481"/>
    <lineage>
        <taxon>Eukaryota</taxon>
        <taxon>Metazoa</taxon>
        <taxon>Ecdysozoa</taxon>
        <taxon>Arthropoda</taxon>
        <taxon>Hexapoda</taxon>
        <taxon>Insecta</taxon>
        <taxon>Pterygota</taxon>
        <taxon>Neoptera</taxon>
        <taxon>Endopterygota</taxon>
        <taxon>Coleoptera</taxon>
        <taxon>Polyphaga</taxon>
        <taxon>Cucujiformia</taxon>
        <taxon>Chrysomeloidea</taxon>
        <taxon>Cerambycidae</taxon>
        <taxon>Lamiinae</taxon>
        <taxon>Acanthocinini</taxon>
        <taxon>Exocentrus</taxon>
    </lineage>
</organism>
<accession>A0AAV8VF32</accession>